<evidence type="ECO:0000313" key="8">
    <source>
        <dbReference type="Proteomes" id="UP000032680"/>
    </source>
</evidence>
<dbReference type="CDD" id="cd02136">
    <property type="entry name" value="PnbA_NfnB-like"/>
    <property type="match status" value="1"/>
</dbReference>
<evidence type="ECO:0000313" key="7">
    <source>
        <dbReference type="EMBL" id="GAN77336.1"/>
    </source>
</evidence>
<keyword evidence="5" id="KW-0560">Oxidoreductase</keyword>
<evidence type="ECO:0000256" key="4">
    <source>
        <dbReference type="ARBA" id="ARBA00022643"/>
    </source>
</evidence>
<proteinExistence type="inferred from homology"/>
<evidence type="ECO:0000256" key="1">
    <source>
        <dbReference type="ARBA" id="ARBA00001917"/>
    </source>
</evidence>
<dbReference type="PANTHER" id="PTHR43673">
    <property type="entry name" value="NAD(P)H NITROREDUCTASE YDGI-RELATED"/>
    <property type="match status" value="1"/>
</dbReference>
<sequence length="229" mass="25419">MPLEPNAVDEAITSRRSLRRFRPDPVPREVVEHLLDVAARAPSGTNMQPWRVHVLTGAARERLSAAVLAAFDSGAPQPPHEYRYYPPQFFEPYLSRRRTVGFGLYNLLGIARGDAAAMHRQHGRNFVFFDAPVGMIFTIDRRLEIGSWLDYGMFLQNIMVAARGRGLDTCPQAAFTGFHAVVRAELGLADEELVVCGMALGYADAGAVENTLVTEREPARAFATFRDEA</sequence>
<reference evidence="7 8" key="1">
    <citation type="submission" date="2012-11" db="EMBL/GenBank/DDBJ databases">
        <title>Whole genome sequence of Acidisphaera rubrifaciens HS-AP3.</title>
        <authorList>
            <person name="Azuma Y."/>
            <person name="Higashiura N."/>
            <person name="Hirakawa H."/>
            <person name="Matsushita K."/>
        </authorList>
    </citation>
    <scope>NUCLEOTIDE SEQUENCE [LARGE SCALE GENOMIC DNA]</scope>
    <source>
        <strain evidence="7 8">HS-AP3</strain>
    </source>
</reference>
<feature type="domain" description="Nitroreductase" evidence="6">
    <location>
        <begin position="12"/>
        <end position="202"/>
    </location>
</feature>
<comment type="cofactor">
    <cofactor evidence="1">
        <name>FMN</name>
        <dbReference type="ChEBI" id="CHEBI:58210"/>
    </cofactor>
</comment>
<dbReference type="RefSeq" id="WP_048861369.1">
    <property type="nucleotide sequence ID" value="NZ_BANB01000286.1"/>
</dbReference>
<dbReference type="InterPro" id="IPR000415">
    <property type="entry name" value="Nitroreductase-like"/>
</dbReference>
<dbReference type="Proteomes" id="UP000032680">
    <property type="component" value="Unassembled WGS sequence"/>
</dbReference>
<keyword evidence="4" id="KW-0288">FMN</keyword>
<evidence type="ECO:0000259" key="6">
    <source>
        <dbReference type="Pfam" id="PF00881"/>
    </source>
</evidence>
<organism evidence="7 8">
    <name type="scientific">Acidisphaera rubrifaciens HS-AP3</name>
    <dbReference type="NCBI Taxonomy" id="1231350"/>
    <lineage>
        <taxon>Bacteria</taxon>
        <taxon>Pseudomonadati</taxon>
        <taxon>Pseudomonadota</taxon>
        <taxon>Alphaproteobacteria</taxon>
        <taxon>Acetobacterales</taxon>
        <taxon>Acetobacteraceae</taxon>
        <taxon>Acidisphaera</taxon>
    </lineage>
</organism>
<evidence type="ECO:0000256" key="3">
    <source>
        <dbReference type="ARBA" id="ARBA00022630"/>
    </source>
</evidence>
<dbReference type="PANTHER" id="PTHR43673:SF2">
    <property type="entry name" value="NITROREDUCTASE"/>
    <property type="match status" value="1"/>
</dbReference>
<dbReference type="AlphaFoldDB" id="A0A0D6P7L4"/>
<dbReference type="EMBL" id="BANB01000286">
    <property type="protein sequence ID" value="GAN77336.1"/>
    <property type="molecule type" value="Genomic_DNA"/>
</dbReference>
<dbReference type="SUPFAM" id="SSF55469">
    <property type="entry name" value="FMN-dependent nitroreductase-like"/>
    <property type="match status" value="1"/>
</dbReference>
<accession>A0A0D6P7L4</accession>
<comment type="caution">
    <text evidence="7">The sequence shown here is derived from an EMBL/GenBank/DDBJ whole genome shotgun (WGS) entry which is preliminary data.</text>
</comment>
<keyword evidence="8" id="KW-1185">Reference proteome</keyword>
<evidence type="ECO:0000256" key="2">
    <source>
        <dbReference type="ARBA" id="ARBA00007118"/>
    </source>
</evidence>
<dbReference type="Gene3D" id="3.40.109.10">
    <property type="entry name" value="NADH Oxidase"/>
    <property type="match status" value="1"/>
</dbReference>
<comment type="similarity">
    <text evidence="2">Belongs to the nitroreductase family.</text>
</comment>
<dbReference type="Pfam" id="PF00881">
    <property type="entry name" value="Nitroreductase"/>
    <property type="match status" value="1"/>
</dbReference>
<dbReference type="OrthoDB" id="9802510at2"/>
<evidence type="ECO:0000256" key="5">
    <source>
        <dbReference type="ARBA" id="ARBA00023002"/>
    </source>
</evidence>
<keyword evidence="3" id="KW-0285">Flavoprotein</keyword>
<dbReference type="InterPro" id="IPR029479">
    <property type="entry name" value="Nitroreductase"/>
</dbReference>
<gene>
    <name evidence="7" type="ORF">Asru_0286_05</name>
</gene>
<name>A0A0D6P7L4_9PROT</name>
<protein>
    <submittedName>
        <fullName evidence="7">p-Nitrobenzoate reductase</fullName>
    </submittedName>
</protein>
<dbReference type="GO" id="GO:0016491">
    <property type="term" value="F:oxidoreductase activity"/>
    <property type="evidence" value="ECO:0007669"/>
    <property type="project" value="UniProtKB-KW"/>
</dbReference>